<reference evidence="1 2" key="1">
    <citation type="journal article" date="2016" name="Int. J. Syst. Evol. Microbiol.">
        <title>Ensifer glycinis sp. nov., an novel rhizobial species associated with Glycine spp.</title>
        <authorList>
            <person name="Yan H."/>
            <person name="Yan J."/>
            <person name="Sui X.H."/>
            <person name="Wang E.T."/>
            <person name="Chen W.X."/>
            <person name="Zhang X.X."/>
            <person name="Chen W.F."/>
        </authorList>
    </citation>
    <scope>NUCLEOTIDE SEQUENCE [LARGE SCALE GENOMIC DNA]</scope>
    <source>
        <strain evidence="1 2">CCBAU 23380</strain>
    </source>
</reference>
<evidence type="ECO:0000313" key="2">
    <source>
        <dbReference type="Proteomes" id="UP000094025"/>
    </source>
</evidence>
<dbReference type="RefSeq" id="WP_064244256.1">
    <property type="nucleotide sequence ID" value="NZ_LPUX01000065.1"/>
</dbReference>
<sequence length="99" mass="10833">MEVVLEHEMLTTPFAITYARLIDGGLGSGVSRDVLPPDLRKAHDDLITLRNKRFAHNAGEDSVTGHLEIRLQNGVFDLKLNFNMGFHVGGALGDGWSCS</sequence>
<dbReference type="Proteomes" id="UP000094025">
    <property type="component" value="Unassembled WGS sequence"/>
</dbReference>
<name>A0A178XKU7_9HYPH</name>
<dbReference type="OrthoDB" id="1265701at2"/>
<proteinExistence type="predicted"/>
<accession>A0A178XKU7</accession>
<organism evidence="1 2">
    <name type="scientific">Sinorhizobium glycinis</name>
    <dbReference type="NCBI Taxonomy" id="1472378"/>
    <lineage>
        <taxon>Bacteria</taxon>
        <taxon>Pseudomonadati</taxon>
        <taxon>Pseudomonadota</taxon>
        <taxon>Alphaproteobacteria</taxon>
        <taxon>Hyphomicrobiales</taxon>
        <taxon>Rhizobiaceae</taxon>
        <taxon>Sinorhizobium/Ensifer group</taxon>
        <taxon>Sinorhizobium</taxon>
    </lineage>
</organism>
<gene>
    <name evidence="1" type="ORF">AU381_16765</name>
</gene>
<dbReference type="AlphaFoldDB" id="A0A178XKU7"/>
<dbReference type="EMBL" id="LPUX01000065">
    <property type="protein sequence ID" value="OAP35834.1"/>
    <property type="molecule type" value="Genomic_DNA"/>
</dbReference>
<evidence type="ECO:0000313" key="1">
    <source>
        <dbReference type="EMBL" id="OAP35834.1"/>
    </source>
</evidence>
<comment type="caution">
    <text evidence="1">The sequence shown here is derived from an EMBL/GenBank/DDBJ whole genome shotgun (WGS) entry which is preliminary data.</text>
</comment>
<protein>
    <submittedName>
        <fullName evidence="1">Uncharacterized protein</fullName>
    </submittedName>
</protein>
<keyword evidence="2" id="KW-1185">Reference proteome</keyword>